<evidence type="ECO:0000256" key="2">
    <source>
        <dbReference type="SAM" id="SignalP"/>
    </source>
</evidence>
<proteinExistence type="predicted"/>
<feature type="compositionally biased region" description="Basic and acidic residues" evidence="1">
    <location>
        <begin position="81"/>
        <end position="94"/>
    </location>
</feature>
<evidence type="ECO:0000313" key="4">
    <source>
        <dbReference type="Proteomes" id="UP000823786"/>
    </source>
</evidence>
<organism evidence="3 4">
    <name type="scientific">Rhizobium herbae</name>
    <dbReference type="NCBI Taxonomy" id="508661"/>
    <lineage>
        <taxon>Bacteria</taxon>
        <taxon>Pseudomonadati</taxon>
        <taxon>Pseudomonadota</taxon>
        <taxon>Alphaproteobacteria</taxon>
        <taxon>Hyphomicrobiales</taxon>
        <taxon>Rhizobiaceae</taxon>
        <taxon>Rhizobium/Agrobacterium group</taxon>
        <taxon>Rhizobium</taxon>
    </lineage>
</organism>
<evidence type="ECO:0000256" key="1">
    <source>
        <dbReference type="SAM" id="MobiDB-lite"/>
    </source>
</evidence>
<feature type="signal peptide" evidence="2">
    <location>
        <begin position="1"/>
        <end position="34"/>
    </location>
</feature>
<evidence type="ECO:0000313" key="3">
    <source>
        <dbReference type="EMBL" id="MBP1858318.1"/>
    </source>
</evidence>
<comment type="caution">
    <text evidence="3">The sequence shown here is derived from an EMBL/GenBank/DDBJ whole genome shotgun (WGS) entry which is preliminary data.</text>
</comment>
<sequence length="130" mass="13521">MVSNRRLTLATARALVIATGVLASLLVAPQLALADRGSSHGEHSGDSDSGGHGSDDSGDSGSSSHGGSDGDDDRSGSGGKDGNEPGREDSRRSYEGGWRAQIKNGRYEVFDPAGRLVIRRKAKSSDYGKF</sequence>
<dbReference type="RefSeq" id="WP_209850791.1">
    <property type="nucleotide sequence ID" value="NZ_JAGGJV010000003.1"/>
</dbReference>
<keyword evidence="4" id="KW-1185">Reference proteome</keyword>
<feature type="chain" id="PRO_5045323781" evidence="2">
    <location>
        <begin position="35"/>
        <end position="130"/>
    </location>
</feature>
<protein>
    <submittedName>
        <fullName evidence="3">Uncharacterized protein</fullName>
    </submittedName>
</protein>
<keyword evidence="2" id="KW-0732">Signal</keyword>
<reference evidence="3 4" key="1">
    <citation type="submission" date="2021-03" db="EMBL/GenBank/DDBJ databases">
        <title>Genomic Encyclopedia of Type Strains, Phase IV (KMG-IV): sequencing the most valuable type-strain genomes for metagenomic binning, comparative biology and taxonomic classification.</title>
        <authorList>
            <person name="Goeker M."/>
        </authorList>
    </citation>
    <scope>NUCLEOTIDE SEQUENCE [LARGE SCALE GENOMIC DNA]</scope>
    <source>
        <strain evidence="3 4">DSM 26427</strain>
    </source>
</reference>
<dbReference type="Proteomes" id="UP000823786">
    <property type="component" value="Unassembled WGS sequence"/>
</dbReference>
<feature type="region of interest" description="Disordered" evidence="1">
    <location>
        <begin position="35"/>
        <end position="98"/>
    </location>
</feature>
<gene>
    <name evidence="3" type="ORF">J2Z75_001826</name>
</gene>
<accession>A0ABS4EK75</accession>
<feature type="compositionally biased region" description="Basic and acidic residues" evidence="1">
    <location>
        <begin position="37"/>
        <end position="46"/>
    </location>
</feature>
<name>A0ABS4EK75_9HYPH</name>
<dbReference type="EMBL" id="JAGGJV010000003">
    <property type="protein sequence ID" value="MBP1858318.1"/>
    <property type="molecule type" value="Genomic_DNA"/>
</dbReference>